<protein>
    <recommendedName>
        <fullName evidence="10">Poly(A) RNA polymerase, mitochondrial</fullName>
    </recommendedName>
</protein>
<evidence type="ECO:0008006" key="10">
    <source>
        <dbReference type="Google" id="ProtNLM"/>
    </source>
</evidence>
<keyword evidence="5" id="KW-0460">Magnesium</keyword>
<keyword evidence="3" id="KW-0808">Transferase</keyword>
<dbReference type="GO" id="GO:0031123">
    <property type="term" value="P:RNA 3'-end processing"/>
    <property type="evidence" value="ECO:0007669"/>
    <property type="project" value="TreeGrafter"/>
</dbReference>
<evidence type="ECO:0000313" key="9">
    <source>
        <dbReference type="Proteomes" id="UP000838878"/>
    </source>
</evidence>
<keyword evidence="4" id="KW-0479">Metal-binding</keyword>
<dbReference type="GO" id="GO:1990817">
    <property type="term" value="F:poly(A) RNA polymerase activity"/>
    <property type="evidence" value="ECO:0007669"/>
    <property type="project" value="TreeGrafter"/>
</dbReference>
<evidence type="ECO:0000256" key="2">
    <source>
        <dbReference type="ARBA" id="ARBA00001946"/>
    </source>
</evidence>
<evidence type="ECO:0000313" key="8">
    <source>
        <dbReference type="EMBL" id="CAH0727261.1"/>
    </source>
</evidence>
<dbReference type="GO" id="GO:0046872">
    <property type="term" value="F:metal ion binding"/>
    <property type="evidence" value="ECO:0007669"/>
    <property type="project" value="UniProtKB-KW"/>
</dbReference>
<evidence type="ECO:0000256" key="4">
    <source>
        <dbReference type="ARBA" id="ARBA00022723"/>
    </source>
</evidence>
<proteinExistence type="predicted"/>
<organism evidence="8 9">
    <name type="scientific">Brenthis ino</name>
    <name type="common">lesser marbled fritillary</name>
    <dbReference type="NCBI Taxonomy" id="405034"/>
    <lineage>
        <taxon>Eukaryota</taxon>
        <taxon>Metazoa</taxon>
        <taxon>Ecdysozoa</taxon>
        <taxon>Arthropoda</taxon>
        <taxon>Hexapoda</taxon>
        <taxon>Insecta</taxon>
        <taxon>Pterygota</taxon>
        <taxon>Neoptera</taxon>
        <taxon>Endopterygota</taxon>
        <taxon>Lepidoptera</taxon>
        <taxon>Glossata</taxon>
        <taxon>Ditrysia</taxon>
        <taxon>Papilionoidea</taxon>
        <taxon>Nymphalidae</taxon>
        <taxon>Heliconiinae</taxon>
        <taxon>Argynnini</taxon>
        <taxon>Brenthis</taxon>
    </lineage>
</organism>
<dbReference type="OrthoDB" id="434989at2759"/>
<evidence type="ECO:0000259" key="7">
    <source>
        <dbReference type="Pfam" id="PF22600"/>
    </source>
</evidence>
<comment type="cofactor">
    <cofactor evidence="1">
        <name>Mn(2+)</name>
        <dbReference type="ChEBI" id="CHEBI:29035"/>
    </cofactor>
</comment>
<dbReference type="AlphaFoldDB" id="A0A8J9YIK4"/>
<dbReference type="Proteomes" id="UP000838878">
    <property type="component" value="Chromosome 6"/>
</dbReference>
<keyword evidence="9" id="KW-1185">Reference proteome</keyword>
<evidence type="ECO:0000256" key="1">
    <source>
        <dbReference type="ARBA" id="ARBA00001936"/>
    </source>
</evidence>
<dbReference type="Pfam" id="PF03828">
    <property type="entry name" value="PAP_assoc"/>
    <property type="match status" value="1"/>
</dbReference>
<feature type="domain" description="PAP-associated" evidence="6">
    <location>
        <begin position="421"/>
        <end position="453"/>
    </location>
</feature>
<reference evidence="8" key="1">
    <citation type="submission" date="2021-12" db="EMBL/GenBank/DDBJ databases">
        <authorList>
            <person name="Martin H S."/>
        </authorList>
    </citation>
    <scope>NUCLEOTIDE SEQUENCE</scope>
</reference>
<evidence type="ECO:0000256" key="5">
    <source>
        <dbReference type="ARBA" id="ARBA00022842"/>
    </source>
</evidence>
<dbReference type="EMBL" id="OV170226">
    <property type="protein sequence ID" value="CAH0727261.1"/>
    <property type="molecule type" value="Genomic_DNA"/>
</dbReference>
<dbReference type="PANTHER" id="PTHR12271:SF133">
    <property type="entry name" value="POLY(A) RNA POLYMERASE, MITOCHONDRIAL"/>
    <property type="match status" value="1"/>
</dbReference>
<dbReference type="InterPro" id="IPR002058">
    <property type="entry name" value="PAP_assoc"/>
</dbReference>
<dbReference type="SUPFAM" id="SSF81301">
    <property type="entry name" value="Nucleotidyltransferase"/>
    <property type="match status" value="1"/>
</dbReference>
<dbReference type="CDD" id="cd05402">
    <property type="entry name" value="NT_PAP_TUTase"/>
    <property type="match status" value="1"/>
</dbReference>
<feature type="domain" description="Poly(A) RNA polymerase mitochondrial-like central palm" evidence="7">
    <location>
        <begin position="169"/>
        <end position="322"/>
    </location>
</feature>
<dbReference type="InterPro" id="IPR054708">
    <property type="entry name" value="MTPAP-like_central"/>
</dbReference>
<dbReference type="Gene3D" id="3.30.460.10">
    <property type="entry name" value="Beta Polymerase, domain 2"/>
    <property type="match status" value="1"/>
</dbReference>
<dbReference type="PANTHER" id="PTHR12271">
    <property type="entry name" value="POLY A POLYMERASE CID PAP -RELATED"/>
    <property type="match status" value="1"/>
</dbReference>
<comment type="cofactor">
    <cofactor evidence="2">
        <name>Mg(2+)</name>
        <dbReference type="ChEBI" id="CHEBI:18420"/>
    </cofactor>
</comment>
<accession>A0A8J9YIK4</accession>
<dbReference type="Gene3D" id="1.10.1410.10">
    <property type="match status" value="1"/>
</dbReference>
<sequence>MSVLFQTGKCLLRKSFNKTFCKYVFLRKNSDVPKKFISFDEIVAQRREEARRSIVVQVNSDSSFNELYGYCSKYASINGIHHYKNNGGEHFMLIEFGSEGEVQDVLRSCGSHHKDFDIMAVQSPFLWFRAASGDKENLGMNEKTLTIKNGNDHMDENILFEDLIKCETISDQIQLLYHRTTINDLGVRLRYMVARQLEIVFKSLYANIKMQPFGSSVNGFGRMGCDLDLVLTNDLTEDMTSPNNRLVYQEKKCEGGRTPWQRHMELVGALLELRIPGASRVQRILNARVPIVKYSHELADVDCDLCFNNTSGVYMSELLWQFGELDRRVRPLAFAVRRWASAAGLTHAHPGRWVTNFPLTLMVLFFLQQKSVAILPSLKYLVGNAGKEDIRIAEENLNCTFLRDLNKLPADSYGQNDCDLQTLLFQFFEFYSQFDFADKAISINEGRPIRKPNALPLYIVNPLEQALNVSRNVSYEECERLKLEVRNAAWYLEGCLENKKSEDWGILGLIEKRSSRGLKKLLRVGNSHRLVSVKDLFTDDDDQLPSEGLRSKLQKIIKTDKQVEENVKDMKIGLEKKEKKVEKFKFKNSQTASEVYRIRRDKLV</sequence>
<gene>
    <name evidence="8" type="ORF">BINO364_LOCUS12631</name>
</gene>
<dbReference type="InterPro" id="IPR043519">
    <property type="entry name" value="NT_sf"/>
</dbReference>
<dbReference type="Pfam" id="PF22600">
    <property type="entry name" value="MTPAP-like_central"/>
    <property type="match status" value="1"/>
</dbReference>
<name>A0A8J9YIK4_9NEOP</name>
<evidence type="ECO:0000259" key="6">
    <source>
        <dbReference type="Pfam" id="PF03828"/>
    </source>
</evidence>
<dbReference type="SUPFAM" id="SSF81631">
    <property type="entry name" value="PAP/OAS1 substrate-binding domain"/>
    <property type="match status" value="1"/>
</dbReference>
<feature type="non-terminal residue" evidence="8">
    <location>
        <position position="604"/>
    </location>
</feature>
<evidence type="ECO:0000256" key="3">
    <source>
        <dbReference type="ARBA" id="ARBA00022679"/>
    </source>
</evidence>